<dbReference type="SUPFAM" id="SSF81301">
    <property type="entry name" value="Nucleotidyltransferase"/>
    <property type="match status" value="1"/>
</dbReference>
<evidence type="ECO:0000313" key="1">
    <source>
        <dbReference type="EMBL" id="RPF50052.1"/>
    </source>
</evidence>
<dbReference type="InterPro" id="IPR043519">
    <property type="entry name" value="NT_sf"/>
</dbReference>
<reference evidence="1 2" key="1">
    <citation type="submission" date="2018-11" db="EMBL/GenBank/DDBJ databases">
        <title>Genomic Encyclopedia of Type Strains, Phase IV (KMG-IV): sequencing the most valuable type-strain genomes for metagenomic binning, comparative biology and taxonomic classification.</title>
        <authorList>
            <person name="Goeker M."/>
        </authorList>
    </citation>
    <scope>NUCLEOTIDE SEQUENCE [LARGE SCALE GENOMIC DNA]</scope>
    <source>
        <strain evidence="1 2">DSM 18090</strain>
    </source>
</reference>
<dbReference type="EMBL" id="RKRF01000014">
    <property type="protein sequence ID" value="RPF50052.1"/>
    <property type="molecule type" value="Genomic_DNA"/>
</dbReference>
<proteinExistence type="predicted"/>
<organism evidence="1 2">
    <name type="scientific">Aquisalibacillus elongatus</name>
    <dbReference type="NCBI Taxonomy" id="485577"/>
    <lineage>
        <taxon>Bacteria</taxon>
        <taxon>Bacillati</taxon>
        <taxon>Bacillota</taxon>
        <taxon>Bacilli</taxon>
        <taxon>Bacillales</taxon>
        <taxon>Bacillaceae</taxon>
        <taxon>Aquisalibacillus</taxon>
    </lineage>
</organism>
<evidence type="ECO:0008006" key="3">
    <source>
        <dbReference type="Google" id="ProtNLM"/>
    </source>
</evidence>
<sequence>MDFNPEIKNRFFEILSSRPNANKLINNLMNNGELILFGGCIRDYFENYFNVLPRDFDIVIDNIDIDIESILLNVDCNYRINKFGGFKIYVDGLTFDMWDIQNTWAFKTEKVEYISSKDLNKTVFLNIDSLHYSLNSCFLLDEGFNKAFKRKEIDIVLSENPYPELNIAKAIRYKSKYKLKFSEDLNHYFQNWINNQENKITALNRIKKIVYKRYQSIPVEDLDNEINKIKDEYALNLN</sequence>
<accession>A0A3N5BRB7</accession>
<gene>
    <name evidence="1" type="ORF">EDC24_2868</name>
</gene>
<dbReference type="RefSeq" id="WP_211342382.1">
    <property type="nucleotide sequence ID" value="NZ_RKRF01000014.1"/>
</dbReference>
<evidence type="ECO:0000313" key="2">
    <source>
        <dbReference type="Proteomes" id="UP000276443"/>
    </source>
</evidence>
<comment type="caution">
    <text evidence="1">The sequence shown here is derived from an EMBL/GenBank/DDBJ whole genome shotgun (WGS) entry which is preliminary data.</text>
</comment>
<dbReference type="Gene3D" id="3.30.460.10">
    <property type="entry name" value="Beta Polymerase, domain 2"/>
    <property type="match status" value="1"/>
</dbReference>
<dbReference type="Proteomes" id="UP000276443">
    <property type="component" value="Unassembled WGS sequence"/>
</dbReference>
<dbReference type="AlphaFoldDB" id="A0A3N5BRB7"/>
<protein>
    <recommendedName>
        <fullName evidence="3">Poly A polymerase head domain-containing protein</fullName>
    </recommendedName>
</protein>
<keyword evidence="2" id="KW-1185">Reference proteome</keyword>
<name>A0A3N5BRB7_9BACI</name>